<reference evidence="6 7" key="1">
    <citation type="journal article" date="2020" name="Int. J. Syst. Evol. Microbiol.">
        <title>Pseudomonas kitaguniensis sp. nov., a pathogen causing bacterial rot of Welsh onion in Japan.</title>
        <authorList>
            <person name="Sawada H."/>
            <person name="Fujikawa T."/>
            <person name="Nishiwaki Y."/>
            <person name="Horita H."/>
        </authorList>
    </citation>
    <scope>NUCLEOTIDE SEQUENCE [LARGE SCALE GENOMIC DNA]</scope>
    <source>
        <strain evidence="6 7">MAFF 212408</strain>
    </source>
</reference>
<dbReference type="RefSeq" id="WP_152747902.1">
    <property type="nucleotide sequence ID" value="NZ_VUAZ01000171.1"/>
</dbReference>
<feature type="domain" description="CSD" evidence="5">
    <location>
        <begin position="1"/>
        <end position="68"/>
    </location>
</feature>
<dbReference type="SMART" id="SM00357">
    <property type="entry name" value="CSP"/>
    <property type="match status" value="1"/>
</dbReference>
<evidence type="ECO:0000256" key="2">
    <source>
        <dbReference type="ARBA" id="ARBA00022490"/>
    </source>
</evidence>
<feature type="region of interest" description="Disordered" evidence="4">
    <location>
        <begin position="50"/>
        <end position="69"/>
    </location>
</feature>
<organism evidence="6 7">
    <name type="scientific">Pseudomonas kitaguniensis</name>
    <dbReference type="NCBI Taxonomy" id="2607908"/>
    <lineage>
        <taxon>Bacteria</taxon>
        <taxon>Pseudomonadati</taxon>
        <taxon>Pseudomonadota</taxon>
        <taxon>Gammaproteobacteria</taxon>
        <taxon>Pseudomonadales</taxon>
        <taxon>Pseudomonadaceae</taxon>
        <taxon>Pseudomonas</taxon>
    </lineage>
</organism>
<dbReference type="PROSITE" id="PS00352">
    <property type="entry name" value="CSD_1"/>
    <property type="match status" value="1"/>
</dbReference>
<keyword evidence="2" id="KW-0963">Cytoplasm</keyword>
<reference evidence="6 7" key="2">
    <citation type="journal article" date="2023" name="Plant Pathol.">
        <title>Dismantling and reorganizing Pseudomonas marginalis sensu#lato.</title>
        <authorList>
            <person name="Sawada H."/>
            <person name="Fujikawa T."/>
            <person name="Satou M."/>
        </authorList>
    </citation>
    <scope>NUCLEOTIDE SEQUENCE [LARGE SCALE GENOMIC DNA]</scope>
    <source>
        <strain evidence="6 7">MAFF 212408</strain>
    </source>
</reference>
<comment type="subcellular location">
    <subcellularLocation>
        <location evidence="1 3">Cytoplasm</location>
    </subcellularLocation>
</comment>
<gene>
    <name evidence="6" type="ORF">F0169_24885</name>
</gene>
<dbReference type="PRINTS" id="PR00050">
    <property type="entry name" value="COLDSHOCK"/>
</dbReference>
<dbReference type="CDD" id="cd04458">
    <property type="entry name" value="CSP_CDS"/>
    <property type="match status" value="1"/>
</dbReference>
<dbReference type="EMBL" id="VUAZ01000171">
    <property type="protein sequence ID" value="MPR05022.1"/>
    <property type="molecule type" value="Genomic_DNA"/>
</dbReference>
<dbReference type="Gene3D" id="2.40.50.140">
    <property type="entry name" value="Nucleic acid-binding proteins"/>
    <property type="match status" value="1"/>
</dbReference>
<sequence length="69" mass="7334">MATGTVKMFNEAKGYGFIAPEGGGHDVFLHHTDIQISGVKTLAEGQRVSYEMGTDPKSKAPTAKNVTPI</sequence>
<protein>
    <submittedName>
        <fullName evidence="6">Cold-shock protein</fullName>
    </submittedName>
</protein>
<dbReference type="InterPro" id="IPR002059">
    <property type="entry name" value="CSP_DNA-bd"/>
</dbReference>
<evidence type="ECO:0000256" key="4">
    <source>
        <dbReference type="SAM" id="MobiDB-lite"/>
    </source>
</evidence>
<dbReference type="InterPro" id="IPR012156">
    <property type="entry name" value="Cold_shock_CspA"/>
</dbReference>
<dbReference type="PROSITE" id="PS51857">
    <property type="entry name" value="CSD_2"/>
    <property type="match status" value="1"/>
</dbReference>
<comment type="caution">
    <text evidence="6">The sequence shown here is derived from an EMBL/GenBank/DDBJ whole genome shotgun (WGS) entry which is preliminary data.</text>
</comment>
<keyword evidence="7" id="KW-1185">Reference proteome</keyword>
<evidence type="ECO:0000259" key="5">
    <source>
        <dbReference type="PROSITE" id="PS51857"/>
    </source>
</evidence>
<evidence type="ECO:0000256" key="1">
    <source>
        <dbReference type="ARBA" id="ARBA00004496"/>
    </source>
</evidence>
<evidence type="ECO:0000313" key="7">
    <source>
        <dbReference type="Proteomes" id="UP000326112"/>
    </source>
</evidence>
<dbReference type="PIRSF" id="PIRSF002599">
    <property type="entry name" value="Cold_shock_A"/>
    <property type="match status" value="1"/>
</dbReference>
<dbReference type="InterPro" id="IPR012340">
    <property type="entry name" value="NA-bd_OB-fold"/>
</dbReference>
<dbReference type="InterPro" id="IPR019844">
    <property type="entry name" value="CSD_CS"/>
</dbReference>
<proteinExistence type="predicted"/>
<dbReference type="InterPro" id="IPR011129">
    <property type="entry name" value="CSD"/>
</dbReference>
<dbReference type="Pfam" id="PF00313">
    <property type="entry name" value="CSD"/>
    <property type="match status" value="1"/>
</dbReference>
<evidence type="ECO:0000256" key="3">
    <source>
        <dbReference type="RuleBase" id="RU000408"/>
    </source>
</evidence>
<dbReference type="InterPro" id="IPR050181">
    <property type="entry name" value="Cold_shock_domain"/>
</dbReference>
<evidence type="ECO:0000313" key="6">
    <source>
        <dbReference type="EMBL" id="MPR05022.1"/>
    </source>
</evidence>
<dbReference type="SUPFAM" id="SSF50249">
    <property type="entry name" value="Nucleic acid-binding proteins"/>
    <property type="match status" value="1"/>
</dbReference>
<accession>A0A5N7KTL4</accession>
<dbReference type="Proteomes" id="UP000326112">
    <property type="component" value="Unassembled WGS sequence"/>
</dbReference>
<dbReference type="PANTHER" id="PTHR11544">
    <property type="entry name" value="COLD SHOCK DOMAIN CONTAINING PROTEINS"/>
    <property type="match status" value="1"/>
</dbReference>
<name>A0A5N7KTL4_9PSED</name>